<dbReference type="GO" id="GO:0016020">
    <property type="term" value="C:membrane"/>
    <property type="evidence" value="ECO:0007669"/>
    <property type="project" value="UniProtKB-SubCell"/>
</dbReference>
<feature type="transmembrane region" description="Helical" evidence="6">
    <location>
        <begin position="104"/>
        <end position="121"/>
    </location>
</feature>
<dbReference type="EMBL" id="JAHLUN010000020">
    <property type="protein sequence ID" value="KAG7761767.1"/>
    <property type="molecule type" value="Genomic_DNA"/>
</dbReference>
<proteinExistence type="predicted"/>
<dbReference type="AlphaFoldDB" id="A0AAN6D0X2"/>
<evidence type="ECO:0008006" key="11">
    <source>
        <dbReference type="Google" id="ProtNLM"/>
    </source>
</evidence>
<evidence type="ECO:0000256" key="1">
    <source>
        <dbReference type="ARBA" id="ARBA00004141"/>
    </source>
</evidence>
<feature type="transmembrane region" description="Helical" evidence="6">
    <location>
        <begin position="352"/>
        <end position="373"/>
    </location>
</feature>
<feature type="transmembrane region" description="Helical" evidence="6">
    <location>
        <begin position="190"/>
        <end position="209"/>
    </location>
</feature>
<dbReference type="GO" id="GO:0022857">
    <property type="term" value="F:transmembrane transporter activity"/>
    <property type="evidence" value="ECO:0007669"/>
    <property type="project" value="InterPro"/>
</dbReference>
<feature type="transmembrane region" description="Helical" evidence="6">
    <location>
        <begin position="290"/>
        <end position="313"/>
    </location>
</feature>
<name>A0AAN6D0X2_9ASCO</name>
<dbReference type="EMBL" id="JAHLUH010000020">
    <property type="protein sequence ID" value="KAG7724036.1"/>
    <property type="molecule type" value="Genomic_DNA"/>
</dbReference>
<organism evidence="7 10">
    <name type="scientific">Ogataea haglerorum</name>
    <dbReference type="NCBI Taxonomy" id="1937702"/>
    <lineage>
        <taxon>Eukaryota</taxon>
        <taxon>Fungi</taxon>
        <taxon>Dikarya</taxon>
        <taxon>Ascomycota</taxon>
        <taxon>Saccharomycotina</taxon>
        <taxon>Pichiomycetes</taxon>
        <taxon>Pichiales</taxon>
        <taxon>Pichiaceae</taxon>
        <taxon>Ogataea</taxon>
    </lineage>
</organism>
<evidence type="ECO:0000256" key="3">
    <source>
        <dbReference type="ARBA" id="ARBA00022692"/>
    </source>
</evidence>
<accession>A0AAN6D0X2</accession>
<keyword evidence="9" id="KW-1185">Reference proteome</keyword>
<feature type="transmembrane region" description="Helical" evidence="6">
    <location>
        <begin position="128"/>
        <end position="145"/>
    </location>
</feature>
<protein>
    <recommendedName>
        <fullName evidence="11">Major facilitator superfamily (MFS) profile domain-containing protein</fullName>
    </recommendedName>
</protein>
<evidence type="ECO:0000256" key="4">
    <source>
        <dbReference type="ARBA" id="ARBA00022989"/>
    </source>
</evidence>
<gene>
    <name evidence="7" type="ORF">KL933_005179</name>
    <name evidence="8" type="ORF">KL946_005173</name>
</gene>
<feature type="transmembrane region" description="Helical" evidence="6">
    <location>
        <begin position="417"/>
        <end position="436"/>
    </location>
</feature>
<evidence type="ECO:0000313" key="10">
    <source>
        <dbReference type="Proteomes" id="UP000738402"/>
    </source>
</evidence>
<dbReference type="PANTHER" id="PTHR43791:SF97">
    <property type="entry name" value="ALLANTOATE TRANSPORTER, PUTATIVE (AFU_ORTHOLOGUE AFUA_1G14700)-RELATED"/>
    <property type="match status" value="1"/>
</dbReference>
<evidence type="ECO:0000256" key="2">
    <source>
        <dbReference type="ARBA" id="ARBA00022448"/>
    </source>
</evidence>
<dbReference type="Proteomes" id="UP000697297">
    <property type="component" value="Unassembled WGS sequence"/>
</dbReference>
<keyword evidence="2" id="KW-0813">Transport</keyword>
<evidence type="ECO:0000256" key="5">
    <source>
        <dbReference type="ARBA" id="ARBA00023136"/>
    </source>
</evidence>
<keyword evidence="4 6" id="KW-1133">Transmembrane helix</keyword>
<reference evidence="7 9" key="1">
    <citation type="journal article" date="2021" name="G3 (Bethesda)">
        <title>Genomic diversity, chromosomal rearrangements, and interspecies hybridization in the ogataea polymorpha species complex.</title>
        <authorList>
            <person name="Hanson S.J."/>
            <person name="Cinneide E.O."/>
            <person name="Salzberg L.I."/>
            <person name="Wolfe K.H."/>
            <person name="McGowan J."/>
            <person name="Fitzpatrick D.A."/>
            <person name="Matlin K."/>
        </authorList>
    </citation>
    <scope>NUCLEOTIDE SEQUENCE</scope>
    <source>
        <strain evidence="8">81-436-3</strain>
        <strain evidence="7">83-405-1</strain>
    </source>
</reference>
<dbReference type="Pfam" id="PF07690">
    <property type="entry name" value="MFS_1"/>
    <property type="match status" value="1"/>
</dbReference>
<feature type="transmembrane region" description="Helical" evidence="6">
    <location>
        <begin position="157"/>
        <end position="178"/>
    </location>
</feature>
<dbReference type="InterPro" id="IPR036259">
    <property type="entry name" value="MFS_trans_sf"/>
</dbReference>
<evidence type="ECO:0000256" key="6">
    <source>
        <dbReference type="SAM" id="Phobius"/>
    </source>
</evidence>
<feature type="transmembrane region" description="Helical" evidence="6">
    <location>
        <begin position="325"/>
        <end position="345"/>
    </location>
</feature>
<dbReference type="InterPro" id="IPR011701">
    <property type="entry name" value="MFS"/>
</dbReference>
<keyword evidence="5 6" id="KW-0472">Membrane</keyword>
<dbReference type="Proteomes" id="UP000738402">
    <property type="component" value="Unassembled WGS sequence"/>
</dbReference>
<keyword evidence="3 6" id="KW-0812">Transmembrane</keyword>
<evidence type="ECO:0000313" key="8">
    <source>
        <dbReference type="EMBL" id="KAG7761767.1"/>
    </source>
</evidence>
<feature type="transmembrane region" description="Helical" evidence="6">
    <location>
        <begin position="221"/>
        <end position="241"/>
    </location>
</feature>
<feature type="transmembrane region" description="Helical" evidence="6">
    <location>
        <begin position="385"/>
        <end position="405"/>
    </location>
</feature>
<evidence type="ECO:0000313" key="9">
    <source>
        <dbReference type="Proteomes" id="UP000697297"/>
    </source>
</evidence>
<dbReference type="PANTHER" id="PTHR43791">
    <property type="entry name" value="PERMEASE-RELATED"/>
    <property type="match status" value="1"/>
</dbReference>
<evidence type="ECO:0000313" key="7">
    <source>
        <dbReference type="EMBL" id="KAG7724036.1"/>
    </source>
</evidence>
<comment type="subcellular location">
    <subcellularLocation>
        <location evidence="1">Membrane</location>
        <topology evidence="1">Multi-pass membrane protein</topology>
    </subcellularLocation>
</comment>
<feature type="transmembrane region" description="Helical" evidence="6">
    <location>
        <begin position="62"/>
        <end position="84"/>
    </location>
</feature>
<feature type="transmembrane region" description="Helical" evidence="6">
    <location>
        <begin position="448"/>
        <end position="469"/>
    </location>
</feature>
<dbReference type="SUPFAM" id="SSF103473">
    <property type="entry name" value="MFS general substrate transporter"/>
    <property type="match status" value="1"/>
</dbReference>
<dbReference type="Gene3D" id="1.20.1250.20">
    <property type="entry name" value="MFS general substrate transporter like domains"/>
    <property type="match status" value="1"/>
</dbReference>
<sequence>MTPTSRMSTIEKSKSVSITELQVPREAIKDVAYDLFQEGGANDEVDPKESSRIARKLDLHMMWVLCTLYGINYVDKAALAWAVLFTFEQDLGLTGSDYSWVSSIFYFGYLGAQFPASYLLQRYPVGKVICFSTFAWGIIMLAHMGCKNYAGILVCRFLLGVFEAPVSGGFVLFTSLFYTRKEQVSRTMYWGSMQGIFYVIFGFVTYGLGHAHGSSLKEWQLVYLVLGLCSVLIAFVWLALIPDSPDKARFLTKEEKIIAVKRVSKNMMGVKTNDWKYSQVWDCLIDPKTWLMVAFITLSMIPNGGLTNFGSLVLKSIVHNRVQSIAIGVGSSFFSSGQMLIYSVLSMKFNNLRTIGMSAPLLLAIAGLSAVYATEDHGAKWGRVFAYWMINSYAVTWPFALSIIGSNYAGHTKRATMSMLLLIFFAVGNIIGPFCFKSKDAPKYTKALATNLGCFCACFVLAVLLRVYLIWENRRRDAKYGPVAELTEDERQQAIINGMKDLTDTENKEFRFVL</sequence>
<comment type="caution">
    <text evidence="7">The sequence shown here is derived from an EMBL/GenBank/DDBJ whole genome shotgun (WGS) entry which is preliminary data.</text>
</comment>